<accession>L7LYL9</accession>
<protein>
    <recommendedName>
        <fullName evidence="3">Secreted peptide</fullName>
    </recommendedName>
</protein>
<dbReference type="Gene3D" id="2.10.80.10">
    <property type="entry name" value="Lipase, subunit A"/>
    <property type="match status" value="1"/>
</dbReference>
<sequence length="128" mass="14398">MSWKMKHNVESLLLILMISSACIELNSASGDNDHVVGKWCESSVDCKDVTAYCCVITNPRAENGTCKRRGEEGHKCTVNLVRNRNNNNLYAPYLYMCACVQPRYVCHRTRGRNHFGICQFYTSAKAGG</sequence>
<feature type="signal peptide" evidence="1">
    <location>
        <begin position="1"/>
        <end position="28"/>
    </location>
</feature>
<reference evidence="2" key="1">
    <citation type="submission" date="2012-11" db="EMBL/GenBank/DDBJ databases">
        <authorList>
            <person name="Lucero-Rivera Y.E."/>
            <person name="Tovar-Ramirez D."/>
        </authorList>
    </citation>
    <scope>NUCLEOTIDE SEQUENCE</scope>
    <source>
        <tissue evidence="2">Salivary gland</tissue>
    </source>
</reference>
<dbReference type="EMBL" id="GACK01008332">
    <property type="protein sequence ID" value="JAA56702.1"/>
    <property type="molecule type" value="mRNA"/>
</dbReference>
<organism evidence="2">
    <name type="scientific">Rhipicephalus pulchellus</name>
    <name type="common">Yellow backed tick</name>
    <name type="synonym">Dermacentor pulchellus</name>
    <dbReference type="NCBI Taxonomy" id="72859"/>
    <lineage>
        <taxon>Eukaryota</taxon>
        <taxon>Metazoa</taxon>
        <taxon>Ecdysozoa</taxon>
        <taxon>Arthropoda</taxon>
        <taxon>Chelicerata</taxon>
        <taxon>Arachnida</taxon>
        <taxon>Acari</taxon>
        <taxon>Parasitiformes</taxon>
        <taxon>Ixodida</taxon>
        <taxon>Ixodoidea</taxon>
        <taxon>Ixodidae</taxon>
        <taxon>Rhipicephalinae</taxon>
        <taxon>Rhipicephalus</taxon>
        <taxon>Rhipicephalus</taxon>
    </lineage>
</organism>
<evidence type="ECO:0000256" key="1">
    <source>
        <dbReference type="SAM" id="SignalP"/>
    </source>
</evidence>
<reference evidence="2" key="2">
    <citation type="journal article" date="2015" name="J. Proteomics">
        <title>Sexual differences in the sialomes of the zebra tick, Rhipicephalus pulchellus.</title>
        <authorList>
            <person name="Tan A.W."/>
            <person name="Francischetti I.M."/>
            <person name="Slovak M."/>
            <person name="Kini R.M."/>
            <person name="Ribeiro J.M."/>
        </authorList>
    </citation>
    <scope>NUCLEOTIDE SEQUENCE</scope>
    <source>
        <tissue evidence="2">Salivary gland</tissue>
    </source>
</reference>
<dbReference type="PROSITE" id="PS51257">
    <property type="entry name" value="PROKAR_LIPOPROTEIN"/>
    <property type="match status" value="1"/>
</dbReference>
<evidence type="ECO:0000313" key="2">
    <source>
        <dbReference type="EMBL" id="JAA56702.1"/>
    </source>
</evidence>
<keyword evidence="1" id="KW-0732">Signal</keyword>
<name>L7LYL9_RHIPC</name>
<evidence type="ECO:0008006" key="3">
    <source>
        <dbReference type="Google" id="ProtNLM"/>
    </source>
</evidence>
<feature type="chain" id="PRO_5003980760" description="Secreted peptide" evidence="1">
    <location>
        <begin position="29"/>
        <end position="128"/>
    </location>
</feature>
<proteinExistence type="evidence at transcript level"/>
<dbReference type="AlphaFoldDB" id="L7LYL9"/>